<proteinExistence type="predicted"/>
<protein>
    <recommendedName>
        <fullName evidence="3">STAS/SEC14 domain-containing protein</fullName>
    </recommendedName>
</protein>
<comment type="caution">
    <text evidence="1">The sequence shown here is derived from an EMBL/GenBank/DDBJ whole genome shotgun (WGS) entry which is preliminary data.</text>
</comment>
<dbReference type="RefSeq" id="WP_124026679.1">
    <property type="nucleotide sequence ID" value="NZ_JBHRSN010000005.1"/>
</dbReference>
<keyword evidence="2" id="KW-1185">Reference proteome</keyword>
<organism evidence="1 2">
    <name type="scientific">Alteromonas sediminis</name>
    <dbReference type="NCBI Taxonomy" id="2259342"/>
    <lineage>
        <taxon>Bacteria</taxon>
        <taxon>Pseudomonadati</taxon>
        <taxon>Pseudomonadota</taxon>
        <taxon>Gammaproteobacteria</taxon>
        <taxon>Alteromonadales</taxon>
        <taxon>Alteromonadaceae</taxon>
        <taxon>Alteromonas/Salinimonas group</taxon>
        <taxon>Alteromonas</taxon>
    </lineage>
</organism>
<name>A0A3N5ZEA9_9ALTE</name>
<evidence type="ECO:0000313" key="1">
    <source>
        <dbReference type="EMBL" id="RPJ68678.1"/>
    </source>
</evidence>
<dbReference type="AlphaFoldDB" id="A0A3N5ZEA9"/>
<evidence type="ECO:0008006" key="3">
    <source>
        <dbReference type="Google" id="ProtNLM"/>
    </source>
</evidence>
<sequence>MIEQNLSGRLDFGPHGHFSLETQSNLIRVTAVGPGNREVIQQFNYAMRNAAMDFNGHMWATQLTLEGLPLMPPDATELLVMGMIKAREHGHIGTAVILEGECNTGLCKSYWQDMFMRSQSQYQFCQNQAEALAFIEKLFSA</sequence>
<reference evidence="1 2" key="1">
    <citation type="submission" date="2018-11" db="EMBL/GenBank/DDBJ databases">
        <authorList>
            <person name="Ye M.-Q."/>
            <person name="Du Z.-J."/>
        </authorList>
    </citation>
    <scope>NUCLEOTIDE SEQUENCE [LARGE SCALE GENOMIC DNA]</scope>
    <source>
        <strain evidence="1 2">U0105</strain>
    </source>
</reference>
<accession>A0A3N5ZEA9</accession>
<dbReference type="OrthoDB" id="6335299at2"/>
<gene>
    <name evidence="1" type="ORF">DRW07_04590</name>
</gene>
<evidence type="ECO:0000313" key="2">
    <source>
        <dbReference type="Proteomes" id="UP000275281"/>
    </source>
</evidence>
<dbReference type="EMBL" id="RPOK01000001">
    <property type="protein sequence ID" value="RPJ68678.1"/>
    <property type="molecule type" value="Genomic_DNA"/>
</dbReference>
<dbReference type="Proteomes" id="UP000275281">
    <property type="component" value="Unassembled WGS sequence"/>
</dbReference>